<dbReference type="Proteomes" id="UP000546257">
    <property type="component" value="Unassembled WGS sequence"/>
</dbReference>
<organism evidence="2 3">
    <name type="scientific">Halobellus ruber</name>
    <dbReference type="NCBI Taxonomy" id="2761102"/>
    <lineage>
        <taxon>Archaea</taxon>
        <taxon>Methanobacteriati</taxon>
        <taxon>Methanobacteriota</taxon>
        <taxon>Stenosarchaea group</taxon>
        <taxon>Halobacteria</taxon>
        <taxon>Halobacteriales</taxon>
        <taxon>Haloferacaceae</taxon>
        <taxon>Halobellus</taxon>
    </lineage>
</organism>
<dbReference type="RefSeq" id="WP_185192187.1">
    <property type="nucleotide sequence ID" value="NZ_JACKXD010000002.1"/>
</dbReference>
<comment type="caution">
    <text evidence="2">The sequence shown here is derived from an EMBL/GenBank/DDBJ whole genome shotgun (WGS) entry which is preliminary data.</text>
</comment>
<dbReference type="AlphaFoldDB" id="A0A7J9SIH4"/>
<protein>
    <submittedName>
        <fullName evidence="2">Uncharacterized protein</fullName>
    </submittedName>
</protein>
<sequence length="150" mass="15544">MTDRSSGTPPRPEAVRRSLRSLADGSAPSREPTAGSTAPEVGSVPPESVVEDAERAVRCARDAASFLSGGRLPDLDRAIAAAARRGDDDVASRGRIARNSLRRLADALSGGASTEPAGDADRAAGPPARDDRFRSGRGTVLGDTAQRPDR</sequence>
<reference evidence="2 3" key="1">
    <citation type="submission" date="2020-08" db="EMBL/GenBank/DDBJ databases">
        <authorList>
            <person name="Seo M.-J."/>
        </authorList>
    </citation>
    <scope>NUCLEOTIDE SEQUENCE [LARGE SCALE GENOMIC DNA]</scope>
    <source>
        <strain evidence="2 3">MBLA0160</strain>
    </source>
</reference>
<proteinExistence type="predicted"/>
<feature type="compositionally biased region" description="Low complexity" evidence="1">
    <location>
        <begin position="39"/>
        <end position="48"/>
    </location>
</feature>
<gene>
    <name evidence="2" type="ORF">H5V44_05865</name>
</gene>
<dbReference type="EMBL" id="JACKXD010000002">
    <property type="protein sequence ID" value="MBB6645816.1"/>
    <property type="molecule type" value="Genomic_DNA"/>
</dbReference>
<evidence type="ECO:0000313" key="2">
    <source>
        <dbReference type="EMBL" id="MBB6645816.1"/>
    </source>
</evidence>
<dbReference type="InterPro" id="IPR058272">
    <property type="entry name" value="DUF7966"/>
</dbReference>
<accession>A0A7J9SIH4</accession>
<dbReference type="Pfam" id="PF25920">
    <property type="entry name" value="DUF7966"/>
    <property type="match status" value="1"/>
</dbReference>
<feature type="region of interest" description="Disordered" evidence="1">
    <location>
        <begin position="107"/>
        <end position="150"/>
    </location>
</feature>
<evidence type="ECO:0000256" key="1">
    <source>
        <dbReference type="SAM" id="MobiDB-lite"/>
    </source>
</evidence>
<keyword evidence="3" id="KW-1185">Reference proteome</keyword>
<name>A0A7J9SIH4_9EURY</name>
<evidence type="ECO:0000313" key="3">
    <source>
        <dbReference type="Proteomes" id="UP000546257"/>
    </source>
</evidence>
<feature type="region of interest" description="Disordered" evidence="1">
    <location>
        <begin position="1"/>
        <end position="50"/>
    </location>
</feature>